<evidence type="ECO:0000313" key="1">
    <source>
        <dbReference type="EMBL" id="CZS95910.1"/>
    </source>
</evidence>
<dbReference type="AlphaFoldDB" id="A0A1E1KD57"/>
<keyword evidence="2" id="KW-1185">Reference proteome</keyword>
<reference evidence="2" key="1">
    <citation type="submission" date="2016-03" db="EMBL/GenBank/DDBJ databases">
        <authorList>
            <person name="Guldener U."/>
        </authorList>
    </citation>
    <scope>NUCLEOTIDE SEQUENCE [LARGE SCALE GENOMIC DNA]</scope>
    <source>
        <strain evidence="2">04CH-RAC-A.6.1</strain>
    </source>
</reference>
<gene>
    <name evidence="1" type="ORF">RAG0_05392</name>
</gene>
<sequence>MSINSSFSRIARNGSAVSTSSTSGSIDSSSHHHFFSHLPPFSTWFQNTMSTQNHRHERIALGTMRTGMAIMTREMLEMHINQAPNVRGMLDYSPVADRSTYMMEFIGWRQKLGTWPSTKSQASVALRRASI</sequence>
<accession>A0A1E1KD57</accession>
<dbReference type="Proteomes" id="UP000178912">
    <property type="component" value="Unassembled WGS sequence"/>
</dbReference>
<dbReference type="EMBL" id="FJUX01000024">
    <property type="protein sequence ID" value="CZS95910.1"/>
    <property type="molecule type" value="Genomic_DNA"/>
</dbReference>
<proteinExistence type="predicted"/>
<protein>
    <submittedName>
        <fullName evidence="1">Uncharacterized protein</fullName>
    </submittedName>
</protein>
<evidence type="ECO:0000313" key="2">
    <source>
        <dbReference type="Proteomes" id="UP000178912"/>
    </source>
</evidence>
<organism evidence="1 2">
    <name type="scientific">Rhynchosporium agropyri</name>
    <dbReference type="NCBI Taxonomy" id="914238"/>
    <lineage>
        <taxon>Eukaryota</taxon>
        <taxon>Fungi</taxon>
        <taxon>Dikarya</taxon>
        <taxon>Ascomycota</taxon>
        <taxon>Pezizomycotina</taxon>
        <taxon>Leotiomycetes</taxon>
        <taxon>Helotiales</taxon>
        <taxon>Ploettnerulaceae</taxon>
        <taxon>Rhynchosporium</taxon>
    </lineage>
</organism>
<name>A0A1E1KD57_9HELO</name>
<dbReference type="OrthoDB" id="4793569at2759"/>